<keyword evidence="5" id="KW-1185">Reference proteome</keyword>
<proteinExistence type="predicted"/>
<dbReference type="InterPro" id="IPR011705">
    <property type="entry name" value="BACK"/>
</dbReference>
<dbReference type="PROSITE" id="PS50097">
    <property type="entry name" value="BTB"/>
    <property type="match status" value="1"/>
</dbReference>
<dbReference type="OMA" id="RNVVGYD"/>
<dbReference type="Pfam" id="PF00651">
    <property type="entry name" value="BTB"/>
    <property type="match status" value="1"/>
</dbReference>
<dbReference type="CDD" id="cd18264">
    <property type="entry name" value="BTB_POZ_KLHL34"/>
    <property type="match status" value="1"/>
</dbReference>
<reference evidence="5" key="1">
    <citation type="submission" date="2011-08" db="EMBL/GenBank/DDBJ databases">
        <title>The draft genome of Latimeria chalumnae.</title>
        <authorList>
            <person name="Di Palma F."/>
            <person name="Alfoldi J."/>
            <person name="Johnson J."/>
            <person name="Berlin A."/>
            <person name="Gnerre S."/>
            <person name="Jaffe D."/>
            <person name="MacCallum I."/>
            <person name="Young S."/>
            <person name="Walker B.J."/>
            <person name="Lander E."/>
            <person name="Lindblad-Toh K."/>
        </authorList>
    </citation>
    <scope>NUCLEOTIDE SEQUENCE [LARGE SCALE GENOMIC DNA]</scope>
    <source>
        <strain evidence="5">Wild caught</strain>
    </source>
</reference>
<sequence length="579" mass="65604">MSYFLALSKSHGENVLAQYQSLRAEGLLYDVLLEANGTEFPAHKSLLACSSDYFKAMFKDYTKESKANVIHLPTVSATGLQHVLDFIYTSWLSISMETLEETLDAARYLQITEAIKLCSQYIMNNLSPENCIFFANIASHFCLPDAKLAIEKYIISNLWRSLETDFDSVGLLELNLDSMMVVLGSDDIAKVKELSLLTLTLKWLNHDESRLIYGDQLLSHIRYGLVPVEDLTNLYSQSKALQTQDTKSLVLKAVDYHSVDYKQPIEQCKQTTLRSHNTQIILVGGGTANDGLVSTVLTLDFSKGSWKSVKELKSNVQNHCVCVIGNFLYVLGGETPELNDNDAKSATMLVTNRVHRYDPRFNNWKEAAGMLEKRAQFACCVIKHAIFAIGGRSGTGLLHSSVEMYDLNTNKWEKTTELPYKMHGHASTVFNETIYISGGKYVDHRDSSKNLFSYNPLERQWKREAPMTIARFGHQMATVKQTIFTFLGMYEPFCDIEKYDPMQNQWTRLKPLLLDRFCYGIAVMDENILLVGGKKWQDSQEVATQNIIIYDVGSDSWEEAYKLPLPLYGLQCAVLQLTE</sequence>
<evidence type="ECO:0000313" key="4">
    <source>
        <dbReference type="Ensembl" id="ENSLACP00000003729.1"/>
    </source>
</evidence>
<organism evidence="4 5">
    <name type="scientific">Latimeria chalumnae</name>
    <name type="common">Coelacanth</name>
    <dbReference type="NCBI Taxonomy" id="7897"/>
    <lineage>
        <taxon>Eukaryota</taxon>
        <taxon>Metazoa</taxon>
        <taxon>Chordata</taxon>
        <taxon>Craniata</taxon>
        <taxon>Vertebrata</taxon>
        <taxon>Euteleostomi</taxon>
        <taxon>Coelacanthiformes</taxon>
        <taxon>Coelacanthidae</taxon>
        <taxon>Latimeria</taxon>
    </lineage>
</organism>
<reference evidence="4" key="2">
    <citation type="submission" date="2025-08" db="UniProtKB">
        <authorList>
            <consortium name="Ensembl"/>
        </authorList>
    </citation>
    <scope>IDENTIFICATION</scope>
</reference>
<name>H3A258_LATCH</name>
<dbReference type="InterPro" id="IPR017096">
    <property type="entry name" value="BTB-kelch_protein"/>
</dbReference>
<dbReference type="Ensembl" id="ENSLACT00000003763.1">
    <property type="protein sequence ID" value="ENSLACP00000003729.1"/>
    <property type="gene ID" value="ENSLACG00000003321.1"/>
</dbReference>
<gene>
    <name evidence="4" type="primary">KLHL34</name>
</gene>
<dbReference type="PIRSF" id="PIRSF037037">
    <property type="entry name" value="Kelch-like_protein_gigaxonin"/>
    <property type="match status" value="1"/>
</dbReference>
<dbReference type="InterPro" id="IPR056737">
    <property type="entry name" value="Beta-prop_ATRN-MKLN-like"/>
</dbReference>
<dbReference type="Pfam" id="PF24981">
    <property type="entry name" value="Beta-prop_ATRN-LZTR1"/>
    <property type="match status" value="1"/>
</dbReference>
<dbReference type="Gene3D" id="1.25.40.420">
    <property type="match status" value="1"/>
</dbReference>
<dbReference type="SMART" id="SM00612">
    <property type="entry name" value="Kelch"/>
    <property type="match status" value="6"/>
</dbReference>
<dbReference type="PANTHER" id="PTHR45632">
    <property type="entry name" value="LD33804P"/>
    <property type="match status" value="1"/>
</dbReference>
<dbReference type="GeneTree" id="ENSGT00940000162424"/>
<protein>
    <submittedName>
        <fullName evidence="4">Kelch like family member 34</fullName>
    </submittedName>
</protein>
<evidence type="ECO:0000259" key="3">
    <source>
        <dbReference type="PROSITE" id="PS50097"/>
    </source>
</evidence>
<dbReference type="InterPro" id="IPR015915">
    <property type="entry name" value="Kelch-typ_b-propeller"/>
</dbReference>
<accession>H3A258</accession>
<evidence type="ECO:0000313" key="5">
    <source>
        <dbReference type="Proteomes" id="UP000008672"/>
    </source>
</evidence>
<evidence type="ECO:0000256" key="2">
    <source>
        <dbReference type="ARBA" id="ARBA00022737"/>
    </source>
</evidence>
<dbReference type="Bgee" id="ENSLACG00000003321">
    <property type="expression patterns" value="Expressed in mesonephros and 2 other cell types or tissues"/>
</dbReference>
<dbReference type="Pfam" id="PF07707">
    <property type="entry name" value="BACK"/>
    <property type="match status" value="1"/>
</dbReference>
<dbReference type="Gene3D" id="2.120.10.80">
    <property type="entry name" value="Kelch-type beta propeller"/>
    <property type="match status" value="1"/>
</dbReference>
<dbReference type="eggNOG" id="KOG4441">
    <property type="taxonomic scope" value="Eukaryota"/>
</dbReference>
<keyword evidence="1" id="KW-0880">Kelch repeat</keyword>
<reference evidence="4" key="3">
    <citation type="submission" date="2025-09" db="UniProtKB">
        <authorList>
            <consortium name="Ensembl"/>
        </authorList>
    </citation>
    <scope>IDENTIFICATION</scope>
</reference>
<keyword evidence="2" id="KW-0677">Repeat</keyword>
<dbReference type="SMART" id="SM00225">
    <property type="entry name" value="BTB"/>
    <property type="match status" value="1"/>
</dbReference>
<dbReference type="STRING" id="7897.ENSLACP00000003729"/>
<dbReference type="SMART" id="SM00875">
    <property type="entry name" value="BACK"/>
    <property type="match status" value="1"/>
</dbReference>
<evidence type="ECO:0000256" key="1">
    <source>
        <dbReference type="ARBA" id="ARBA00022441"/>
    </source>
</evidence>
<dbReference type="FunCoup" id="H3A258">
    <property type="interactions" value="61"/>
</dbReference>
<dbReference type="SUPFAM" id="SSF117281">
    <property type="entry name" value="Kelch motif"/>
    <property type="match status" value="1"/>
</dbReference>
<dbReference type="Gene3D" id="3.30.710.10">
    <property type="entry name" value="Potassium Channel Kv1.1, Chain A"/>
    <property type="match status" value="1"/>
</dbReference>
<dbReference type="InterPro" id="IPR006652">
    <property type="entry name" value="Kelch_1"/>
</dbReference>
<dbReference type="EMBL" id="AFYH01219415">
    <property type="status" value="NOT_ANNOTATED_CDS"/>
    <property type="molecule type" value="Genomic_DNA"/>
</dbReference>
<feature type="domain" description="BTB" evidence="3">
    <location>
        <begin position="29"/>
        <end position="96"/>
    </location>
</feature>
<dbReference type="SUPFAM" id="SSF54695">
    <property type="entry name" value="POZ domain"/>
    <property type="match status" value="1"/>
</dbReference>
<dbReference type="AlphaFoldDB" id="H3A258"/>
<dbReference type="Proteomes" id="UP000008672">
    <property type="component" value="Unassembled WGS sequence"/>
</dbReference>
<dbReference type="InterPro" id="IPR000210">
    <property type="entry name" value="BTB/POZ_dom"/>
</dbReference>
<dbReference type="CDD" id="cd18473">
    <property type="entry name" value="BACK_KLHL34"/>
    <property type="match status" value="1"/>
</dbReference>
<dbReference type="InterPro" id="IPR011333">
    <property type="entry name" value="SKP1/BTB/POZ_sf"/>
</dbReference>
<dbReference type="PANTHER" id="PTHR45632:SF8">
    <property type="entry name" value="KELCH-LIKE PROTEIN 34"/>
    <property type="match status" value="1"/>
</dbReference>
<dbReference type="HOGENOM" id="CLU_004253_14_3_1"/>
<dbReference type="InParanoid" id="H3A258"/>